<feature type="region of interest" description="Disordered" evidence="4">
    <location>
        <begin position="336"/>
        <end position="383"/>
    </location>
</feature>
<protein>
    <submittedName>
        <fullName evidence="5">Uncharacterized protein</fullName>
    </submittedName>
</protein>
<evidence type="ECO:0000256" key="4">
    <source>
        <dbReference type="SAM" id="MobiDB-lite"/>
    </source>
</evidence>
<dbReference type="Pfam" id="PF00400">
    <property type="entry name" value="WD40"/>
    <property type="match status" value="2"/>
</dbReference>
<dbReference type="OrthoDB" id="25131at2759"/>
<dbReference type="PROSITE" id="PS00678">
    <property type="entry name" value="WD_REPEATS_1"/>
    <property type="match status" value="1"/>
</dbReference>
<dbReference type="PANTHER" id="PTHR22889:SF0">
    <property type="entry name" value="WD REPEAT-CONTAINING PROTEIN 89"/>
    <property type="match status" value="1"/>
</dbReference>
<keyword evidence="6" id="KW-1185">Reference proteome</keyword>
<gene>
    <name evidence="5" type="ORF">Egran_04889</name>
</gene>
<feature type="compositionally biased region" description="Low complexity" evidence="4">
    <location>
        <begin position="339"/>
        <end position="349"/>
    </location>
</feature>
<feature type="repeat" description="WD" evidence="3">
    <location>
        <begin position="154"/>
        <end position="188"/>
    </location>
</feature>
<dbReference type="InterPro" id="IPR015943">
    <property type="entry name" value="WD40/YVTN_repeat-like_dom_sf"/>
</dbReference>
<keyword evidence="2" id="KW-0677">Repeat</keyword>
<dbReference type="SMART" id="SM00320">
    <property type="entry name" value="WD40"/>
    <property type="match status" value="4"/>
</dbReference>
<dbReference type="PROSITE" id="PS50082">
    <property type="entry name" value="WD_REPEATS_2"/>
    <property type="match status" value="2"/>
</dbReference>
<dbReference type="InterPro" id="IPR039328">
    <property type="entry name" value="WDR89"/>
</dbReference>
<dbReference type="SUPFAM" id="SSF50978">
    <property type="entry name" value="WD40 repeat-like"/>
    <property type="match status" value="1"/>
</dbReference>
<dbReference type="PANTHER" id="PTHR22889">
    <property type="entry name" value="WD REPEAT-CONTAINING PROTEIN 89"/>
    <property type="match status" value="1"/>
</dbReference>
<comment type="caution">
    <text evidence="5">The sequence shown here is derived from an EMBL/GenBank/DDBJ whole genome shotgun (WGS) entry which is preliminary data.</text>
</comment>
<dbReference type="EMBL" id="NPHW01004915">
    <property type="protein sequence ID" value="OXV07343.1"/>
    <property type="molecule type" value="Genomic_DNA"/>
</dbReference>
<keyword evidence="1 3" id="KW-0853">WD repeat</keyword>
<dbReference type="InterPro" id="IPR036322">
    <property type="entry name" value="WD40_repeat_dom_sf"/>
</dbReference>
<dbReference type="InterPro" id="IPR019775">
    <property type="entry name" value="WD40_repeat_CS"/>
</dbReference>
<organism evidence="5 6">
    <name type="scientific">Elaphomyces granulatus</name>
    <dbReference type="NCBI Taxonomy" id="519963"/>
    <lineage>
        <taxon>Eukaryota</taxon>
        <taxon>Fungi</taxon>
        <taxon>Dikarya</taxon>
        <taxon>Ascomycota</taxon>
        <taxon>Pezizomycotina</taxon>
        <taxon>Eurotiomycetes</taxon>
        <taxon>Eurotiomycetidae</taxon>
        <taxon>Eurotiales</taxon>
        <taxon>Elaphomycetaceae</taxon>
        <taxon>Elaphomyces</taxon>
    </lineage>
</organism>
<sequence length="383" mass="41725">MLAFRPVASSSLSLPSGSYIYSLAAALPGLSLAAISSDDSLRLFDVRSLQVVSVTAGSTHENGVTTLTEYSGVGTEPGLLVTGGRDGKVRLWDVRSASGKPMLEMTTAKNAAVLSLACRAETNFIVAGTELVSSQAAVVFWDIRSPRDHRLQYVESHNDDVTELQFHPTQESVLLSGSTDGLVNVYDMTITDEDDAVLQVINHGSIHHAGFLSEHAIYTLSHDESFSIHPTTDPDNTAQGPGPIRFGDLRQHLSCEYVVQTLTSGQGTHLAAGNTTEKRLDLVPLMPNPQWQFDQSNVSRLLGAHGEEIIRSLYLDEQWGSIFTCGEDGLVRAWKPDDASAGQDDQGAAHQEEAVTSNTKMPQAKKDRKKPKDEKRFRPYHIK</sequence>
<feature type="repeat" description="WD" evidence="3">
    <location>
        <begin position="79"/>
        <end position="96"/>
    </location>
</feature>
<proteinExistence type="predicted"/>
<evidence type="ECO:0000256" key="1">
    <source>
        <dbReference type="ARBA" id="ARBA00022574"/>
    </source>
</evidence>
<reference evidence="5 6" key="1">
    <citation type="journal article" date="2015" name="Environ. Microbiol.">
        <title>Metagenome sequence of Elaphomyces granulatus from sporocarp tissue reveals Ascomycota ectomycorrhizal fingerprints of genome expansion and a Proteobacteria-rich microbiome.</title>
        <authorList>
            <person name="Quandt C.A."/>
            <person name="Kohler A."/>
            <person name="Hesse C.N."/>
            <person name="Sharpton T.J."/>
            <person name="Martin F."/>
            <person name="Spatafora J.W."/>
        </authorList>
    </citation>
    <scope>NUCLEOTIDE SEQUENCE [LARGE SCALE GENOMIC DNA]</scope>
    <source>
        <strain evidence="5 6">OSC145934</strain>
    </source>
</reference>
<dbReference type="Gene3D" id="2.130.10.10">
    <property type="entry name" value="YVTN repeat-like/Quinoprotein amine dehydrogenase"/>
    <property type="match status" value="2"/>
</dbReference>
<dbReference type="AlphaFoldDB" id="A0A232LT39"/>
<accession>A0A232LT39</accession>
<evidence type="ECO:0000313" key="5">
    <source>
        <dbReference type="EMBL" id="OXV07343.1"/>
    </source>
</evidence>
<evidence type="ECO:0000313" key="6">
    <source>
        <dbReference type="Proteomes" id="UP000243515"/>
    </source>
</evidence>
<name>A0A232LT39_9EURO</name>
<dbReference type="PROSITE" id="PS50294">
    <property type="entry name" value="WD_REPEATS_REGION"/>
    <property type="match status" value="1"/>
</dbReference>
<evidence type="ECO:0000256" key="3">
    <source>
        <dbReference type="PROSITE-ProRule" id="PRU00221"/>
    </source>
</evidence>
<dbReference type="InterPro" id="IPR001680">
    <property type="entry name" value="WD40_rpt"/>
</dbReference>
<dbReference type="Proteomes" id="UP000243515">
    <property type="component" value="Unassembled WGS sequence"/>
</dbReference>
<evidence type="ECO:0000256" key="2">
    <source>
        <dbReference type="ARBA" id="ARBA00022737"/>
    </source>
</evidence>